<dbReference type="Pfam" id="PF04432">
    <property type="entry name" value="FrhB_FdhB_C"/>
    <property type="match status" value="1"/>
</dbReference>
<evidence type="ECO:0000259" key="1">
    <source>
        <dbReference type="Pfam" id="PF04422"/>
    </source>
</evidence>
<organism evidence="3 4">
    <name type="scientific">Sneathiella sedimenti</name>
    <dbReference type="NCBI Taxonomy" id="2816034"/>
    <lineage>
        <taxon>Bacteria</taxon>
        <taxon>Pseudomonadati</taxon>
        <taxon>Pseudomonadota</taxon>
        <taxon>Alphaproteobacteria</taxon>
        <taxon>Sneathiellales</taxon>
        <taxon>Sneathiellaceae</taxon>
        <taxon>Sneathiella</taxon>
    </lineage>
</organism>
<dbReference type="Pfam" id="PF04422">
    <property type="entry name" value="FrhB_FdhB_N"/>
    <property type="match status" value="1"/>
</dbReference>
<sequence length="427" mass="47066">MSKSIKEITDVTSRQLCTGCGVCAFMEPERFQMGDALELGRRPFVRADAAAETGKALQSCPGTNLTHAFDKNAPGLKVELADGWGPVLDVWEGFSADESIRKGGSSGGAATTLAVFGIEKKSYAGALHIKARGDIPYLNETTLSRSREELAAATGSRYAPASPCDRLDLMLKEDAPSVFIGKPCDVAAVQKARKLDPELDKKIGVTIAFFCAGTPSTKGTLDLLKREGVPDPANLKSLRFRGNGWPGMWTAVYNDDAGEEKSVEMTYADSWGFLQKYRQWRCYICPDHTGEFADIAVGDPWYRPIEEGEPGKSLIVARTEKGRQYILDAAAAGYITLENHDLSLFPRSQPNLLGSRGSVWARLHMLRLFGAAVPKYIGFKMARFWWSDLSLNEKRQSITGTILRIFRKRLNKRIDVESWTPPAKEKG</sequence>
<evidence type="ECO:0000313" key="3">
    <source>
        <dbReference type="EMBL" id="MBO0332670.1"/>
    </source>
</evidence>
<feature type="domain" description="Coenzyme F420 hydrogenase/dehydrogenase beta subunit N-terminal" evidence="1">
    <location>
        <begin position="91"/>
        <end position="164"/>
    </location>
</feature>
<protein>
    <submittedName>
        <fullName evidence="3">Coenzyme F420 hydrogenase/dehydrogenase, beta subunit C-terminal domain</fullName>
    </submittedName>
</protein>
<dbReference type="RefSeq" id="WP_207042321.1">
    <property type="nucleotide sequence ID" value="NZ_JAFLNC010000001.1"/>
</dbReference>
<accession>A0ABS3F2D0</accession>
<proteinExistence type="predicted"/>
<feature type="domain" description="Coenzyme F420 hydrogenase/dehydrogenase beta subunit C-terminal" evidence="2">
    <location>
        <begin position="178"/>
        <end position="340"/>
    </location>
</feature>
<name>A0ABS3F2D0_9PROT</name>
<reference evidence="3 4" key="1">
    <citation type="submission" date="2021-03" db="EMBL/GenBank/DDBJ databases">
        <title>Sneathiella sp. CAU 1612 isolated from Kang Won-do.</title>
        <authorList>
            <person name="Kim W."/>
        </authorList>
    </citation>
    <scope>NUCLEOTIDE SEQUENCE [LARGE SCALE GENOMIC DNA]</scope>
    <source>
        <strain evidence="3 4">CAU 1612</strain>
    </source>
</reference>
<dbReference type="InterPro" id="IPR045220">
    <property type="entry name" value="FRHB/FDHB/HCAR-like"/>
</dbReference>
<dbReference type="EMBL" id="JAFLNC010000001">
    <property type="protein sequence ID" value="MBO0332670.1"/>
    <property type="molecule type" value="Genomic_DNA"/>
</dbReference>
<dbReference type="PANTHER" id="PTHR31332">
    <property type="entry name" value="7-HYDROXYMETHYL CHLOROPHYLL A REDUCTASE, CHLOROPLASTIC"/>
    <property type="match status" value="1"/>
</dbReference>
<dbReference type="InterPro" id="IPR007516">
    <property type="entry name" value="Co_F420_Hydgase/DH_bsu_N"/>
</dbReference>
<dbReference type="Proteomes" id="UP000664761">
    <property type="component" value="Unassembled WGS sequence"/>
</dbReference>
<dbReference type="PANTHER" id="PTHR31332:SF0">
    <property type="entry name" value="7-HYDROXYMETHYL CHLOROPHYLL A REDUCTASE, CHLOROPLASTIC"/>
    <property type="match status" value="1"/>
</dbReference>
<evidence type="ECO:0000259" key="2">
    <source>
        <dbReference type="Pfam" id="PF04432"/>
    </source>
</evidence>
<gene>
    <name evidence="3" type="ORF">J0X12_03535</name>
</gene>
<keyword evidence="4" id="KW-1185">Reference proteome</keyword>
<comment type="caution">
    <text evidence="3">The sequence shown here is derived from an EMBL/GenBank/DDBJ whole genome shotgun (WGS) entry which is preliminary data.</text>
</comment>
<dbReference type="InterPro" id="IPR007525">
    <property type="entry name" value="FrhB_FdhB_C"/>
</dbReference>
<evidence type="ECO:0000313" key="4">
    <source>
        <dbReference type="Proteomes" id="UP000664761"/>
    </source>
</evidence>